<keyword evidence="3" id="KW-1185">Reference proteome</keyword>
<evidence type="ECO:0000313" key="2">
    <source>
        <dbReference type="EMBL" id="OWV32540.1"/>
    </source>
</evidence>
<dbReference type="CDD" id="cd06661">
    <property type="entry name" value="GGCT_like"/>
    <property type="match status" value="1"/>
</dbReference>
<comment type="caution">
    <text evidence="2">The sequence shown here is derived from an EMBL/GenBank/DDBJ whole genome shotgun (WGS) entry which is preliminary data.</text>
</comment>
<dbReference type="AlphaFoldDB" id="A0A219B2G8"/>
<name>A0A219B2G8_9SPHN</name>
<feature type="domain" description="Gamma-glutamylcyclotransferase AIG2-like" evidence="1">
    <location>
        <begin position="16"/>
        <end position="134"/>
    </location>
</feature>
<organism evidence="2 3">
    <name type="scientific">Pacificimonas flava</name>
    <dbReference type="NCBI Taxonomy" id="1234595"/>
    <lineage>
        <taxon>Bacteria</taxon>
        <taxon>Pseudomonadati</taxon>
        <taxon>Pseudomonadota</taxon>
        <taxon>Alphaproteobacteria</taxon>
        <taxon>Sphingomonadales</taxon>
        <taxon>Sphingosinicellaceae</taxon>
        <taxon>Pacificimonas</taxon>
    </lineage>
</organism>
<evidence type="ECO:0000259" key="1">
    <source>
        <dbReference type="Pfam" id="PF06094"/>
    </source>
</evidence>
<dbReference type="InterPro" id="IPR009288">
    <property type="entry name" value="AIG2-like_dom"/>
</dbReference>
<evidence type="ECO:0000313" key="3">
    <source>
        <dbReference type="Proteomes" id="UP000198462"/>
    </source>
</evidence>
<dbReference type="SUPFAM" id="SSF110857">
    <property type="entry name" value="Gamma-glutamyl cyclotransferase-like"/>
    <property type="match status" value="1"/>
</dbReference>
<dbReference type="EMBL" id="NFZT01000001">
    <property type="protein sequence ID" value="OWV32540.1"/>
    <property type="molecule type" value="Genomic_DNA"/>
</dbReference>
<accession>A0A219B2G8</accession>
<proteinExistence type="predicted"/>
<sequence>MQPDAARTPGFSPGFIFVYGLLRPGESGLAELGLADHLPAAGRAKIRGRLYDLGPYPGAKLDEPGTLAGDLLRLTRPADLDALDRFEDFDPRDLAASLYERRRVRTLASNLTVWAYHYRPAVDPEARIASGDWTRRG</sequence>
<protein>
    <recommendedName>
        <fullName evidence="1">Gamma-glutamylcyclotransferase AIG2-like domain-containing protein</fullName>
    </recommendedName>
</protein>
<dbReference type="InterPro" id="IPR013024">
    <property type="entry name" value="GGCT-like"/>
</dbReference>
<dbReference type="OrthoDB" id="482277at2"/>
<gene>
    <name evidence="2" type="ORF">B5C34_03125</name>
</gene>
<dbReference type="InterPro" id="IPR036568">
    <property type="entry name" value="GGCT-like_sf"/>
</dbReference>
<reference evidence="3" key="1">
    <citation type="submission" date="2017-05" db="EMBL/GenBank/DDBJ databases">
        <authorList>
            <person name="Lin X."/>
        </authorList>
    </citation>
    <scope>NUCLEOTIDE SEQUENCE [LARGE SCALE GENOMIC DNA]</scope>
    <source>
        <strain evidence="3">JLT2012</strain>
    </source>
</reference>
<dbReference type="Gene3D" id="3.10.490.10">
    <property type="entry name" value="Gamma-glutamyl cyclotransferase-like"/>
    <property type="match status" value="1"/>
</dbReference>
<dbReference type="RefSeq" id="WP_088711337.1">
    <property type="nucleotide sequence ID" value="NZ_NFZT01000001.1"/>
</dbReference>
<dbReference type="Pfam" id="PF06094">
    <property type="entry name" value="GGACT"/>
    <property type="match status" value="1"/>
</dbReference>
<dbReference type="Proteomes" id="UP000198462">
    <property type="component" value="Unassembled WGS sequence"/>
</dbReference>